<dbReference type="PRINTS" id="PR00727">
    <property type="entry name" value="LEADERPTASE"/>
</dbReference>
<dbReference type="Pfam" id="PF10502">
    <property type="entry name" value="Peptidase_S26"/>
    <property type="match status" value="1"/>
</dbReference>
<dbReference type="PANTHER" id="PTHR43390">
    <property type="entry name" value="SIGNAL PEPTIDASE I"/>
    <property type="match status" value="1"/>
</dbReference>
<dbReference type="InterPro" id="IPR019757">
    <property type="entry name" value="Pept_S26A_signal_pept_1_Lys-AS"/>
</dbReference>
<dbReference type="GO" id="GO:0006465">
    <property type="term" value="P:signal peptide processing"/>
    <property type="evidence" value="ECO:0007669"/>
    <property type="project" value="InterPro"/>
</dbReference>
<evidence type="ECO:0000256" key="4">
    <source>
        <dbReference type="ARBA" id="ARBA00013208"/>
    </source>
</evidence>
<sequence length="116" mass="13562">MTTNTKNKKKKSELWGWIKAILIAFIAVFIIRNFLFAPYIVKGSSMYPTLHDTERVFVNKTVDYFGDYKRGQIIVLDGEDRSTHYVKRLIGLPGDKIEMKNDQLYVNGKKKWRSLT</sequence>
<comment type="catalytic activity">
    <reaction evidence="1 8">
        <text>Cleavage of hydrophobic, N-terminal signal or leader sequences from secreted and periplasmic proteins.</text>
        <dbReference type="EC" id="3.4.21.89"/>
    </reaction>
</comment>
<keyword evidence="8" id="KW-1133">Transmembrane helix</keyword>
<feature type="active site" evidence="7">
    <location>
        <position position="45"/>
    </location>
</feature>
<dbReference type="GO" id="GO:0005886">
    <property type="term" value="C:plasma membrane"/>
    <property type="evidence" value="ECO:0007669"/>
    <property type="project" value="UniProtKB-SubCell"/>
</dbReference>
<evidence type="ECO:0000256" key="2">
    <source>
        <dbReference type="ARBA" id="ARBA00004401"/>
    </source>
</evidence>
<reference evidence="11 12" key="1">
    <citation type="submission" date="2019-12" db="EMBL/GenBank/DDBJ databases">
        <title>Full genome sequence of a Bacillus safensis strain isolated from commercially available natto in Indonesia.</title>
        <authorList>
            <person name="Yoshida M."/>
            <person name="Uomi M."/>
            <person name="Waturangi D."/>
            <person name="Ekaputri J.J."/>
            <person name="Setiamarga D.H.E."/>
        </authorList>
    </citation>
    <scope>NUCLEOTIDE SEQUENCE [LARGE SCALE GENOMIC DNA]</scope>
    <source>
        <strain evidence="11 12">IDN1</strain>
    </source>
</reference>
<dbReference type="CDD" id="cd06530">
    <property type="entry name" value="S26_SPase_I"/>
    <property type="match status" value="1"/>
</dbReference>
<dbReference type="PANTHER" id="PTHR43390:SF1">
    <property type="entry name" value="CHLOROPLAST PROCESSING PEPTIDASE"/>
    <property type="match status" value="1"/>
</dbReference>
<evidence type="ECO:0000256" key="1">
    <source>
        <dbReference type="ARBA" id="ARBA00000677"/>
    </source>
</evidence>
<dbReference type="InterPro" id="IPR000223">
    <property type="entry name" value="Pept_S26A_signal_pept_1"/>
</dbReference>
<dbReference type="PROSITE" id="PS00501">
    <property type="entry name" value="SPASE_I_1"/>
    <property type="match status" value="1"/>
</dbReference>
<evidence type="ECO:0000256" key="5">
    <source>
        <dbReference type="ARBA" id="ARBA00022670"/>
    </source>
</evidence>
<keyword evidence="8" id="KW-0472">Membrane</keyword>
<dbReference type="InterPro" id="IPR019533">
    <property type="entry name" value="Peptidase_S26"/>
</dbReference>
<dbReference type="InterPro" id="IPR036286">
    <property type="entry name" value="LexA/Signal_pep-like_sf"/>
</dbReference>
<protein>
    <recommendedName>
        <fullName evidence="4 8">Signal peptidase I</fullName>
        <ecNumber evidence="4 8">3.4.21.89</ecNumber>
    </recommendedName>
</protein>
<dbReference type="SUPFAM" id="SSF51306">
    <property type="entry name" value="LexA/Signal peptidase"/>
    <property type="match status" value="1"/>
</dbReference>
<gene>
    <name evidence="11" type="ORF">BsIDN1_16400</name>
</gene>
<feature type="domain" description="Peptidase S26" evidence="10">
    <location>
        <begin position="15"/>
        <end position="110"/>
    </location>
</feature>
<evidence type="ECO:0000256" key="7">
    <source>
        <dbReference type="PIRSR" id="PIRSR600223-1"/>
    </source>
</evidence>
<evidence type="ECO:0000256" key="6">
    <source>
        <dbReference type="ARBA" id="ARBA00022801"/>
    </source>
</evidence>
<keyword evidence="6 8" id="KW-0378">Hydrolase</keyword>
<proteinExistence type="inferred from homology"/>
<dbReference type="EMBL" id="AP021906">
    <property type="protein sequence ID" value="BBP88022.1"/>
    <property type="molecule type" value="Genomic_DNA"/>
</dbReference>
<dbReference type="PROSITE" id="PS00760">
    <property type="entry name" value="SPASE_I_2"/>
    <property type="match status" value="1"/>
</dbReference>
<keyword evidence="8" id="KW-0812">Transmembrane</keyword>
<dbReference type="AlphaFoldDB" id="A0A5S9M5P5"/>
<evidence type="ECO:0000256" key="8">
    <source>
        <dbReference type="RuleBase" id="RU003993"/>
    </source>
</evidence>
<comment type="similarity">
    <text evidence="3 9">Belongs to the peptidase S26 family.</text>
</comment>
<accession>A0A5S9M5P5</accession>
<name>A0A5S9M5P5_BACIA</name>
<feature type="active site" evidence="7">
    <location>
        <position position="87"/>
    </location>
</feature>
<evidence type="ECO:0000256" key="3">
    <source>
        <dbReference type="ARBA" id="ARBA00009370"/>
    </source>
</evidence>
<evidence type="ECO:0000313" key="12">
    <source>
        <dbReference type="Proteomes" id="UP000464658"/>
    </source>
</evidence>
<dbReference type="Gene3D" id="2.10.109.10">
    <property type="entry name" value="Umud Fragment, subunit A"/>
    <property type="match status" value="1"/>
</dbReference>
<evidence type="ECO:0000313" key="11">
    <source>
        <dbReference type="EMBL" id="BBP88022.1"/>
    </source>
</evidence>
<evidence type="ECO:0000259" key="10">
    <source>
        <dbReference type="Pfam" id="PF10502"/>
    </source>
</evidence>
<evidence type="ECO:0000256" key="9">
    <source>
        <dbReference type="RuleBase" id="RU362042"/>
    </source>
</evidence>
<dbReference type="InterPro" id="IPR019756">
    <property type="entry name" value="Pept_S26A_signal_pept_1_Ser-AS"/>
</dbReference>
<feature type="transmembrane region" description="Helical" evidence="8">
    <location>
        <begin position="20"/>
        <end position="41"/>
    </location>
</feature>
<keyword evidence="5 8" id="KW-0645">Protease</keyword>
<organism evidence="11 12">
    <name type="scientific">Bacillus safensis</name>
    <dbReference type="NCBI Taxonomy" id="561879"/>
    <lineage>
        <taxon>Bacteria</taxon>
        <taxon>Bacillati</taxon>
        <taxon>Bacillota</taxon>
        <taxon>Bacilli</taxon>
        <taxon>Bacillales</taxon>
        <taxon>Bacillaceae</taxon>
        <taxon>Bacillus</taxon>
    </lineage>
</organism>
<comment type="subcellular location">
    <subcellularLocation>
        <location evidence="2">Cell membrane</location>
        <topology evidence="2">Single-pass type II membrane protein</topology>
    </subcellularLocation>
    <subcellularLocation>
        <location evidence="9">Membrane</location>
        <topology evidence="9">Single-pass type II membrane protein</topology>
    </subcellularLocation>
</comment>
<dbReference type="EC" id="3.4.21.89" evidence="4 8"/>
<dbReference type="GO" id="GO:0004252">
    <property type="term" value="F:serine-type endopeptidase activity"/>
    <property type="evidence" value="ECO:0007669"/>
    <property type="project" value="InterPro"/>
</dbReference>
<dbReference type="GO" id="GO:0009003">
    <property type="term" value="F:signal peptidase activity"/>
    <property type="evidence" value="ECO:0007669"/>
    <property type="project" value="UniProtKB-EC"/>
</dbReference>
<dbReference type="Proteomes" id="UP000464658">
    <property type="component" value="Chromosome"/>
</dbReference>
<dbReference type="NCBIfam" id="TIGR02227">
    <property type="entry name" value="sigpep_I_bact"/>
    <property type="match status" value="1"/>
</dbReference>